<gene>
    <name evidence="2" type="ORF">BSZ36_06995</name>
</gene>
<dbReference type="CDD" id="cd02908">
    <property type="entry name" value="Macro_OAADPr_deacetylase"/>
    <property type="match status" value="1"/>
</dbReference>
<dbReference type="AlphaFoldDB" id="A0A259U3X7"/>
<dbReference type="EMBL" id="MQWB01000001">
    <property type="protein sequence ID" value="OZC04632.1"/>
    <property type="molecule type" value="Genomic_DNA"/>
</dbReference>
<proteinExistence type="predicted"/>
<protein>
    <submittedName>
        <fullName evidence="2">O-acetyl-ADP-ribose deacetylase</fullName>
    </submittedName>
</protein>
<comment type="caution">
    <text evidence="2">The sequence shown here is derived from an EMBL/GenBank/DDBJ whole genome shotgun (WGS) entry which is preliminary data.</text>
</comment>
<dbReference type="PROSITE" id="PS51154">
    <property type="entry name" value="MACRO"/>
    <property type="match status" value="1"/>
</dbReference>
<dbReference type="SUPFAM" id="SSF52949">
    <property type="entry name" value="Macro domain-like"/>
    <property type="match status" value="1"/>
</dbReference>
<accession>A0A259U3X7</accession>
<keyword evidence="3" id="KW-1185">Reference proteome</keyword>
<organism evidence="2 3">
    <name type="scientific">Rubricoccus marinus</name>
    <dbReference type="NCBI Taxonomy" id="716817"/>
    <lineage>
        <taxon>Bacteria</taxon>
        <taxon>Pseudomonadati</taxon>
        <taxon>Rhodothermota</taxon>
        <taxon>Rhodothermia</taxon>
        <taxon>Rhodothermales</taxon>
        <taxon>Rubricoccaceae</taxon>
        <taxon>Rubricoccus</taxon>
    </lineage>
</organism>
<dbReference type="SMART" id="SM00506">
    <property type="entry name" value="A1pp"/>
    <property type="match status" value="1"/>
</dbReference>
<dbReference type="PANTHER" id="PTHR11106:SF27">
    <property type="entry name" value="MACRO DOMAIN-CONTAINING PROTEIN"/>
    <property type="match status" value="1"/>
</dbReference>
<evidence type="ECO:0000313" key="2">
    <source>
        <dbReference type="EMBL" id="OZC04632.1"/>
    </source>
</evidence>
<name>A0A259U3X7_9BACT</name>
<dbReference type="Proteomes" id="UP000216446">
    <property type="component" value="Unassembled WGS sequence"/>
</dbReference>
<dbReference type="InParanoid" id="A0A259U3X7"/>
<dbReference type="InterPro" id="IPR002589">
    <property type="entry name" value="Macro_dom"/>
</dbReference>
<dbReference type="Pfam" id="PF01661">
    <property type="entry name" value="Macro"/>
    <property type="match status" value="1"/>
</dbReference>
<dbReference type="Gene3D" id="3.40.220.10">
    <property type="entry name" value="Leucine Aminopeptidase, subunit E, domain 1"/>
    <property type="match status" value="1"/>
</dbReference>
<dbReference type="GO" id="GO:0061463">
    <property type="term" value="F:O-acetyl-ADP-ribose deacetylase activity"/>
    <property type="evidence" value="ECO:0007669"/>
    <property type="project" value="TreeGrafter"/>
</dbReference>
<dbReference type="FunCoup" id="A0A259U3X7">
    <property type="interactions" value="242"/>
</dbReference>
<dbReference type="RefSeq" id="WP_094551220.1">
    <property type="nucleotide sequence ID" value="NZ_MQWB01000001.1"/>
</dbReference>
<evidence type="ECO:0000259" key="1">
    <source>
        <dbReference type="PROSITE" id="PS51154"/>
    </source>
</evidence>
<reference evidence="2 3" key="1">
    <citation type="submission" date="2016-11" db="EMBL/GenBank/DDBJ databases">
        <title>Study of marine rhodopsin-containing bacteria.</title>
        <authorList>
            <person name="Yoshizawa S."/>
            <person name="Kumagai Y."/>
            <person name="Kogure K."/>
        </authorList>
    </citation>
    <scope>NUCLEOTIDE SEQUENCE [LARGE SCALE GENOMIC DNA]</scope>
    <source>
        <strain evidence="2 3">SG-29</strain>
    </source>
</reference>
<dbReference type="PANTHER" id="PTHR11106">
    <property type="entry name" value="GANGLIOSIDE INDUCED DIFFERENTIATION ASSOCIATED PROTEIN 2-RELATED"/>
    <property type="match status" value="1"/>
</dbReference>
<evidence type="ECO:0000313" key="3">
    <source>
        <dbReference type="Proteomes" id="UP000216446"/>
    </source>
</evidence>
<dbReference type="OrthoDB" id="6194521at2"/>
<feature type="domain" description="Macro" evidence="1">
    <location>
        <begin position="6"/>
        <end position="191"/>
    </location>
</feature>
<dbReference type="InterPro" id="IPR043472">
    <property type="entry name" value="Macro_dom-like"/>
</dbReference>
<sequence>MDAVLDLVRERVRARGGITGLWRGDITTLHVDVIVNAANRALAGGGGVDGAIQKAAGPELLAATLKIPEIRPAVRCPVGEAILTQGFKLPASHVAHAVGPVWRSGENGEPELLASAYRASLDLAAGVVAESIAFPAISTGAYGYPQWEAAQVAVQTCEAWRLANDPDMRILLVAFDDKTVKLLRSALSRFALR</sequence>